<name>A0A068RX57_9FUNG</name>
<accession>A0A068RX57</accession>
<proteinExistence type="predicted"/>
<comment type="caution">
    <text evidence="1">The sequence shown here is derived from an EMBL/GenBank/DDBJ whole genome shotgun (WGS) entry which is preliminary data.</text>
</comment>
<dbReference type="EMBL" id="CBTN010000024">
    <property type="protein sequence ID" value="CDH54564.1"/>
    <property type="molecule type" value="Genomic_DNA"/>
</dbReference>
<dbReference type="AlphaFoldDB" id="A0A068RX57"/>
<organism evidence="1 2">
    <name type="scientific">Lichtheimia corymbifera JMRC:FSU:9682</name>
    <dbReference type="NCBI Taxonomy" id="1263082"/>
    <lineage>
        <taxon>Eukaryota</taxon>
        <taxon>Fungi</taxon>
        <taxon>Fungi incertae sedis</taxon>
        <taxon>Mucoromycota</taxon>
        <taxon>Mucoromycotina</taxon>
        <taxon>Mucoromycetes</taxon>
        <taxon>Mucorales</taxon>
        <taxon>Lichtheimiaceae</taxon>
        <taxon>Lichtheimia</taxon>
    </lineage>
</organism>
<keyword evidence="2" id="KW-1185">Reference proteome</keyword>
<evidence type="ECO:0000313" key="2">
    <source>
        <dbReference type="Proteomes" id="UP000027586"/>
    </source>
</evidence>
<protein>
    <submittedName>
        <fullName evidence="1">Uncharacterized protein</fullName>
    </submittedName>
</protein>
<sequence>MACTRSFTTPAFLHTSPSLALSSTTFNRNSIHSSNCYQQDLYSIVSNSVHSLVTLLQHTLSCTHRPATKNVAAVAIISIFYSIDSSYLQQLALIQSIYNGWGVISAIKYTALQAIFTWFMTKKGLTSSRMPRREHIAAITWLSSTNMVDLMDGCNQVQ</sequence>
<dbReference type="VEuPathDB" id="FungiDB:LCOR_05797.1"/>
<gene>
    <name evidence="1" type="ORF">LCOR_05797.1</name>
</gene>
<evidence type="ECO:0000313" key="1">
    <source>
        <dbReference type="EMBL" id="CDH54564.1"/>
    </source>
</evidence>
<reference evidence="1" key="1">
    <citation type="submission" date="2013-08" db="EMBL/GenBank/DDBJ databases">
        <title>Gene expansion shapes genome architecture in the human pathogen Lichtheimia corymbifera: an evolutionary genomics analysis in the ancient terrestrial Mucorales (Mucoromycotina).</title>
        <authorList>
            <person name="Schwartze V.U."/>
            <person name="Winter S."/>
            <person name="Shelest E."/>
            <person name="Marcet-Houben M."/>
            <person name="Horn F."/>
            <person name="Wehner S."/>
            <person name="Hoffmann K."/>
            <person name="Riege K."/>
            <person name="Sammeth M."/>
            <person name="Nowrousian M."/>
            <person name="Valiante V."/>
            <person name="Linde J."/>
            <person name="Jacobsen I.D."/>
            <person name="Marz M."/>
            <person name="Brakhage A.A."/>
            <person name="Gabaldon T."/>
            <person name="Bocker S."/>
            <person name="Voigt K."/>
        </authorList>
    </citation>
    <scope>NUCLEOTIDE SEQUENCE [LARGE SCALE GENOMIC DNA]</scope>
    <source>
        <strain evidence="1">FSU 9682</strain>
    </source>
</reference>
<dbReference type="Proteomes" id="UP000027586">
    <property type="component" value="Unassembled WGS sequence"/>
</dbReference>